<evidence type="ECO:0000313" key="3">
    <source>
        <dbReference type="Proteomes" id="UP001287286"/>
    </source>
</evidence>
<dbReference type="EMBL" id="JAWRVI010000170">
    <property type="protein sequence ID" value="KAK4073086.1"/>
    <property type="molecule type" value="Genomic_DNA"/>
</dbReference>
<comment type="caution">
    <text evidence="2">The sequence shown here is derived from an EMBL/GenBank/DDBJ whole genome shotgun (WGS) entry which is preliminary data.</text>
</comment>
<organism evidence="2 3">
    <name type="scientific">Purpureocillium lilacinum</name>
    <name type="common">Paecilomyces lilacinus</name>
    <dbReference type="NCBI Taxonomy" id="33203"/>
    <lineage>
        <taxon>Eukaryota</taxon>
        <taxon>Fungi</taxon>
        <taxon>Dikarya</taxon>
        <taxon>Ascomycota</taxon>
        <taxon>Pezizomycotina</taxon>
        <taxon>Sordariomycetes</taxon>
        <taxon>Hypocreomycetidae</taxon>
        <taxon>Hypocreales</taxon>
        <taxon>Ophiocordycipitaceae</taxon>
        <taxon>Purpureocillium</taxon>
    </lineage>
</organism>
<gene>
    <name evidence="2" type="ORF">Purlil1_13135</name>
</gene>
<dbReference type="Pfam" id="PF00078">
    <property type="entry name" value="RVT_1"/>
    <property type="match status" value="1"/>
</dbReference>
<evidence type="ECO:0000259" key="1">
    <source>
        <dbReference type="PROSITE" id="PS50878"/>
    </source>
</evidence>
<feature type="domain" description="Reverse transcriptase" evidence="1">
    <location>
        <begin position="1"/>
        <end position="254"/>
    </location>
</feature>
<proteinExistence type="predicted"/>
<accession>A0ABR0BF33</accession>
<dbReference type="InterPro" id="IPR000477">
    <property type="entry name" value="RT_dom"/>
</dbReference>
<dbReference type="CDD" id="cd01650">
    <property type="entry name" value="RT_nLTR_like"/>
    <property type="match status" value="1"/>
</dbReference>
<name>A0ABR0BF33_PURLI</name>
<dbReference type="PANTHER" id="PTHR33481:SF1">
    <property type="entry name" value="ENDONUCLEASE_EXONUCLEASE_PHOSPHATASE DOMAIN-CONTAINING PROTEIN-RELATED"/>
    <property type="match status" value="1"/>
</dbReference>
<protein>
    <recommendedName>
        <fullName evidence="1">Reverse transcriptase domain-containing protein</fullName>
    </recommendedName>
</protein>
<dbReference type="PANTHER" id="PTHR33481">
    <property type="entry name" value="REVERSE TRANSCRIPTASE"/>
    <property type="match status" value="1"/>
</dbReference>
<evidence type="ECO:0000313" key="2">
    <source>
        <dbReference type="EMBL" id="KAK4073086.1"/>
    </source>
</evidence>
<dbReference type="Proteomes" id="UP001287286">
    <property type="component" value="Unassembled WGS sequence"/>
</dbReference>
<keyword evidence="3" id="KW-1185">Reference proteome</keyword>
<reference evidence="2 3" key="1">
    <citation type="journal article" date="2024" name="Microbiol. Resour. Announc.">
        <title>Genome annotations for the ascomycete fungi Trichoderma harzianum, Trichoderma aggressivum, and Purpureocillium lilacinum.</title>
        <authorList>
            <person name="Beijen E.P.W."/>
            <person name="Ohm R.A."/>
        </authorList>
    </citation>
    <scope>NUCLEOTIDE SEQUENCE [LARGE SCALE GENOMIC DNA]</scope>
    <source>
        <strain evidence="2 3">CBS 150709</strain>
    </source>
</reference>
<sequence>MGEARRKFQRDLELRWMRDRDLQCVCIVTAGAKRSHMELAIFVALSCQHLEISRYTSYFVSSKRVSSIRRTKHLNMEVYGLLPANHFEATKRRSADQALMLLQEQIYKAWRMGKVLSLISFDVKGAYNGVCKERLLERLRARGIPEGLELPQAGLPQGSPLSPILLLFFNADLVQRKISTAGGSVAFVDDYSAWVTGPTAETNRAGLESIINDALEWEKRSGGTFEADKTTVIHFTRMAERNSETPYRINGQEVKPKSGAKILGVIMDSGLRYKEHMARAAAKGLSAAINLRRLRMASPRMARQEANVLAQLRTGMSALNGYLHRIGVAESDMCDCGQAVETIEHFLFRCKKWTTRREIMFQYSRTKMGNLSFYLGGKAATEDDKWRPDMKALRAAVQFAMATKRLDLAQRADT</sequence>
<dbReference type="PROSITE" id="PS50878">
    <property type="entry name" value="RT_POL"/>
    <property type="match status" value="1"/>
</dbReference>